<gene>
    <name evidence="2" type="ORF">MCOL2_01620</name>
</gene>
<name>W7DX73_9LIST</name>
<evidence type="ECO:0000313" key="2">
    <source>
        <dbReference type="EMBL" id="EUJ64851.1"/>
    </source>
</evidence>
<dbReference type="NCBIfam" id="TIGR01603">
    <property type="entry name" value="maj_tail_phi13"/>
    <property type="match status" value="1"/>
</dbReference>
<evidence type="ECO:0000313" key="3">
    <source>
        <dbReference type="Proteomes" id="UP000019241"/>
    </source>
</evidence>
<dbReference type="RefSeq" id="WP_036061956.1">
    <property type="nucleotide sequence ID" value="NZ_AODM01000005.1"/>
</dbReference>
<feature type="compositionally biased region" description="Low complexity" evidence="1">
    <location>
        <begin position="196"/>
        <end position="217"/>
    </location>
</feature>
<reference evidence="2 3" key="1">
    <citation type="submission" date="2012-12" db="EMBL/GenBank/DDBJ databases">
        <title>Novel taxa of Listeriaceae from agricultural environments in the United States.</title>
        <authorList>
            <person name="den Bakker H.C."/>
            <person name="Allred A."/>
            <person name="Warchocki S."/>
            <person name="Wright E.M."/>
            <person name="Burrell A."/>
            <person name="Nightingale K.K."/>
            <person name="Kephart D."/>
            <person name="Wiedmann M."/>
        </authorList>
    </citation>
    <scope>NUCLEOTIDE SEQUENCE [LARGE SCALE GENOMIC DNA]</scope>
    <source>
        <strain evidence="2 3">FSL S10-1203</strain>
    </source>
</reference>
<sequence>MTEQKIKRKRRVKVGIDRFYYGKLGDDDNATSVNWLPGATEAKIEMKKESEGFAADNDPNYVLLQGGTETTADFTVAVFAPEDKVNLFGYTYERGMEIVKETSTPNNVAMLFRVLYSDGSYGWIGLYKGQMTYNGVELKTKESKAEAQTDSMTGNFSARGDDQKIMVAITEDHEEFNIENLFKELFGMVPTDDLPTTTTTTSTTTKPTTTTTTTTTA</sequence>
<dbReference type="EMBL" id="AODM01000005">
    <property type="protein sequence ID" value="EUJ64851.1"/>
    <property type="molecule type" value="Genomic_DNA"/>
</dbReference>
<evidence type="ECO:0000256" key="1">
    <source>
        <dbReference type="SAM" id="MobiDB-lite"/>
    </source>
</evidence>
<organism evidence="2 3">
    <name type="scientific">Listeria fleischmannii FSL S10-1203</name>
    <dbReference type="NCBI Taxonomy" id="1265822"/>
    <lineage>
        <taxon>Bacteria</taxon>
        <taxon>Bacillati</taxon>
        <taxon>Bacillota</taxon>
        <taxon>Bacilli</taxon>
        <taxon>Bacillales</taxon>
        <taxon>Listeriaceae</taxon>
        <taxon>Listeria</taxon>
    </lineage>
</organism>
<comment type="caution">
    <text evidence="2">The sequence shown here is derived from an EMBL/GenBank/DDBJ whole genome shotgun (WGS) entry which is preliminary data.</text>
</comment>
<dbReference type="AlphaFoldDB" id="W7DX73"/>
<protein>
    <submittedName>
        <fullName evidence="2">Major tail protein</fullName>
    </submittedName>
</protein>
<dbReference type="Proteomes" id="UP000019241">
    <property type="component" value="Unassembled WGS sequence"/>
</dbReference>
<accession>W7DX73</accession>
<proteinExistence type="predicted"/>
<dbReference type="PATRIC" id="fig|1265822.4.peg.330"/>
<feature type="region of interest" description="Disordered" evidence="1">
    <location>
        <begin position="193"/>
        <end position="217"/>
    </location>
</feature>
<dbReference type="InterPro" id="IPR006490">
    <property type="entry name" value="Maj_tail_phi13"/>
</dbReference>